<feature type="domain" description="Right handed beta helix" evidence="1">
    <location>
        <begin position="147"/>
        <end position="320"/>
    </location>
</feature>
<name>A0A6J7J139_9ZZZZ</name>
<evidence type="ECO:0000259" key="1">
    <source>
        <dbReference type="Pfam" id="PF13229"/>
    </source>
</evidence>
<dbReference type="Pfam" id="PF13229">
    <property type="entry name" value="Beta_helix"/>
    <property type="match status" value="1"/>
</dbReference>
<proteinExistence type="predicted"/>
<dbReference type="Gene3D" id="2.160.20.10">
    <property type="entry name" value="Single-stranded right-handed beta-helix, Pectin lyase-like"/>
    <property type="match status" value="1"/>
</dbReference>
<dbReference type="InterPro" id="IPR039448">
    <property type="entry name" value="Beta_helix"/>
</dbReference>
<accession>A0A6J7J139</accession>
<evidence type="ECO:0000313" key="2">
    <source>
        <dbReference type="EMBL" id="CAB4936796.1"/>
    </source>
</evidence>
<protein>
    <submittedName>
        <fullName evidence="2">Unannotated protein</fullName>
    </submittedName>
</protein>
<gene>
    <name evidence="2" type="ORF">UFOPK3674_01533</name>
</gene>
<dbReference type="SUPFAM" id="SSF51126">
    <property type="entry name" value="Pectin lyase-like"/>
    <property type="match status" value="1"/>
</dbReference>
<dbReference type="SMART" id="SM00710">
    <property type="entry name" value="PbH1"/>
    <property type="match status" value="6"/>
</dbReference>
<dbReference type="AlphaFoldDB" id="A0A6J7J139"/>
<dbReference type="InterPro" id="IPR006626">
    <property type="entry name" value="PbH1"/>
</dbReference>
<organism evidence="2">
    <name type="scientific">freshwater metagenome</name>
    <dbReference type="NCBI Taxonomy" id="449393"/>
    <lineage>
        <taxon>unclassified sequences</taxon>
        <taxon>metagenomes</taxon>
        <taxon>ecological metagenomes</taxon>
    </lineage>
</organism>
<dbReference type="EMBL" id="CAFBMX010000007">
    <property type="protein sequence ID" value="CAB4936796.1"/>
    <property type="molecule type" value="Genomic_DNA"/>
</dbReference>
<sequence>MTARIRTVALAAVIAAVSSLALGGVAQAVDYPAPKNPLVPSSKPKGPFRTLTVCTKGCKYTTIQRAVNASRAGDTIRVRAGIYRERVVVKGAKKRFLKIIGDPRKPRRVVLSGLRSKPLTVPSNGIVVNGADGVLINGITAQDYGSNGIFAVNVNGYTITNVVAKRCGVYGVYAFNSVGGSITNATAAWNSDSGFYVGQTPPQVKPKRTLIRNVTSYGNVLGYSGTNSRYVTITKSRWFNNGLGIVPNALDSEKYAPPEDNVISDNDVYFNNWNYYAGAPFQVRGAATGVPYPIGVGILLFGGRRTIVENNRVYGNYLLGVGMLPQILLNQKDAVDLIGNQIRANRYGNSGKNPNGRDIFYDGSGIDNCVDGTGASTTLPVDRGTFASCPFTGTNTYNKAAQDEAFGWAIAMIGVDKNPALAEAAWIKGTQQPVDGLLPMEHWTTAIGAR</sequence>
<dbReference type="InterPro" id="IPR012334">
    <property type="entry name" value="Pectin_lyas_fold"/>
</dbReference>
<reference evidence="2" key="1">
    <citation type="submission" date="2020-05" db="EMBL/GenBank/DDBJ databases">
        <authorList>
            <person name="Chiriac C."/>
            <person name="Salcher M."/>
            <person name="Ghai R."/>
            <person name="Kavagutti S V."/>
        </authorList>
    </citation>
    <scope>NUCLEOTIDE SEQUENCE</scope>
</reference>
<dbReference type="InterPro" id="IPR011050">
    <property type="entry name" value="Pectin_lyase_fold/virulence"/>
</dbReference>